<name>A0ABN2P6R9_9MICO</name>
<feature type="compositionally biased region" description="Basic and acidic residues" evidence="1">
    <location>
        <begin position="97"/>
        <end position="133"/>
    </location>
</feature>
<feature type="compositionally biased region" description="Polar residues" evidence="1">
    <location>
        <begin position="85"/>
        <end position="95"/>
    </location>
</feature>
<gene>
    <name evidence="2" type="ORF">GCM10009775_02850</name>
</gene>
<keyword evidence="3" id="KW-1185">Reference proteome</keyword>
<dbReference type="Proteomes" id="UP001501343">
    <property type="component" value="Unassembled WGS sequence"/>
</dbReference>
<dbReference type="EMBL" id="BAAAOF010000001">
    <property type="protein sequence ID" value="GAA1913604.1"/>
    <property type="molecule type" value="Genomic_DNA"/>
</dbReference>
<comment type="caution">
    <text evidence="2">The sequence shown here is derived from an EMBL/GenBank/DDBJ whole genome shotgun (WGS) entry which is preliminary data.</text>
</comment>
<evidence type="ECO:0000256" key="1">
    <source>
        <dbReference type="SAM" id="MobiDB-lite"/>
    </source>
</evidence>
<accession>A0ABN2P6R9</accession>
<sequence>MATREERRLQQRIDAIEDELASRRTPTEKQADALVTGDRRARVKDSGDDEADERETLSTSEIQARRLEGPPARSGRRVVRGATRGWQSEEATPSRTIADDGHRETVESYHARQRAAHDENERGAYERQREAWHATRYGGAS</sequence>
<evidence type="ECO:0000313" key="2">
    <source>
        <dbReference type="EMBL" id="GAA1913604.1"/>
    </source>
</evidence>
<proteinExistence type="predicted"/>
<dbReference type="RefSeq" id="WP_248149169.1">
    <property type="nucleotide sequence ID" value="NZ_BAAAOF010000001.1"/>
</dbReference>
<reference evidence="2 3" key="1">
    <citation type="journal article" date="2019" name="Int. J. Syst. Evol. Microbiol.">
        <title>The Global Catalogue of Microorganisms (GCM) 10K type strain sequencing project: providing services to taxonomists for standard genome sequencing and annotation.</title>
        <authorList>
            <consortium name="The Broad Institute Genomics Platform"/>
            <consortium name="The Broad Institute Genome Sequencing Center for Infectious Disease"/>
            <person name="Wu L."/>
            <person name="Ma J."/>
        </authorList>
    </citation>
    <scope>NUCLEOTIDE SEQUENCE [LARGE SCALE GENOMIC DNA]</scope>
    <source>
        <strain evidence="2 3">JCM 14900</strain>
    </source>
</reference>
<organism evidence="2 3">
    <name type="scientific">Microbacterium aoyamense</name>
    <dbReference type="NCBI Taxonomy" id="344166"/>
    <lineage>
        <taxon>Bacteria</taxon>
        <taxon>Bacillati</taxon>
        <taxon>Actinomycetota</taxon>
        <taxon>Actinomycetes</taxon>
        <taxon>Micrococcales</taxon>
        <taxon>Microbacteriaceae</taxon>
        <taxon>Microbacterium</taxon>
    </lineage>
</organism>
<protein>
    <submittedName>
        <fullName evidence="2">Uncharacterized protein</fullName>
    </submittedName>
</protein>
<feature type="compositionally biased region" description="Basic and acidic residues" evidence="1">
    <location>
        <begin position="16"/>
        <end position="46"/>
    </location>
</feature>
<evidence type="ECO:0000313" key="3">
    <source>
        <dbReference type="Proteomes" id="UP001501343"/>
    </source>
</evidence>
<feature type="region of interest" description="Disordered" evidence="1">
    <location>
        <begin position="16"/>
        <end position="141"/>
    </location>
</feature>